<feature type="compositionally biased region" description="Polar residues" evidence="1">
    <location>
        <begin position="467"/>
        <end position="485"/>
    </location>
</feature>
<feature type="domain" description="RGS" evidence="2">
    <location>
        <begin position="82"/>
        <end position="195"/>
    </location>
</feature>
<dbReference type="CDD" id="cd07440">
    <property type="entry name" value="RGS"/>
    <property type="match status" value="1"/>
</dbReference>
<dbReference type="Proteomes" id="UP001303160">
    <property type="component" value="Unassembled WGS sequence"/>
</dbReference>
<sequence>MTRSRLRPHSPTLLSPVQSPKELTPRPSAVSQDGDGDSIMSTSRPSSVALMPPSAPANATSPPSLRDILTDVALPPYTLSAFTAFLSQNHCLETLEFTLQAERYRTAYANIVGTGERPPSIGDGSEHICLLWQKLMHTFIQPCGTREVNLPARVRDRLLSLPCVPIPPNPSELDEAVKIVYELMNDSVLGPFLESVAPHEEQTHHHHDHDPRLFRSRLRIPRETSSSSADESIKSPKSAFLPMLNLAWSSEPKSSASSSSDPMEHAGLSDDSGNAPSPPANEPMTPPTTPPTSDWAFANTSPGSLQRAISAHNSGWKKMGAKLGLGRRGRTKRDQPTSGGETEVVPIPQDPATSSHLHVPADKTMTGFDEKVRSITSTPRSSAEWEEPHPGKRFPVPAPGNVSQGVGIPQQCSGVHKNGTAAKGFVPYPTRGWNMGTRRRFLRPRVRVKIPANSQDNPIKSNMCCRPQSTTSSAAPMISPATSPTVPLMDRVASPVYGCETDMGTIRLKDGSMESTLDGTLSSKHSSTRRSMTDFSNFLSPAPTDESDDSSCMSFEPDLSPSLSPDEDPYGWEAELSKKAAVPDAMACCSSLEYRRAHGGKRSLLQKVLSLGPREFGRPSVH</sequence>
<reference evidence="3" key="2">
    <citation type="submission" date="2023-05" db="EMBL/GenBank/DDBJ databases">
        <authorList>
            <consortium name="Lawrence Berkeley National Laboratory"/>
            <person name="Steindorff A."/>
            <person name="Hensen N."/>
            <person name="Bonometti L."/>
            <person name="Westerberg I."/>
            <person name="Brannstrom I.O."/>
            <person name="Guillou S."/>
            <person name="Cros-Aarteil S."/>
            <person name="Calhoun S."/>
            <person name="Haridas S."/>
            <person name="Kuo A."/>
            <person name="Mondo S."/>
            <person name="Pangilinan J."/>
            <person name="Riley R."/>
            <person name="Labutti K."/>
            <person name="Andreopoulos B."/>
            <person name="Lipzen A."/>
            <person name="Chen C."/>
            <person name="Yanf M."/>
            <person name="Daum C."/>
            <person name="Ng V."/>
            <person name="Clum A."/>
            <person name="Ohm R."/>
            <person name="Martin F."/>
            <person name="Silar P."/>
            <person name="Natvig D."/>
            <person name="Lalanne C."/>
            <person name="Gautier V."/>
            <person name="Ament-Velasquez S.L."/>
            <person name="Kruys A."/>
            <person name="Hutchinson M.I."/>
            <person name="Powell A.J."/>
            <person name="Barry K."/>
            <person name="Miller A.N."/>
            <person name="Grigoriev I.V."/>
            <person name="Debuchy R."/>
            <person name="Gladieux P."/>
            <person name="Thoren M.H."/>
            <person name="Johannesson H."/>
        </authorList>
    </citation>
    <scope>NUCLEOTIDE SEQUENCE</scope>
    <source>
        <strain evidence="3">CBS 315.58</strain>
    </source>
</reference>
<dbReference type="InterPro" id="IPR036305">
    <property type="entry name" value="RGS_sf"/>
</dbReference>
<dbReference type="InterPro" id="IPR044926">
    <property type="entry name" value="RGS_subdomain_2"/>
</dbReference>
<dbReference type="PANTHER" id="PTHR10845:SF267">
    <property type="entry name" value="REGULATOR OF G PROTEIN SIGNALING DOMAIN PROTEIN (AFU_ORTHOLOGUE AFUA_6G06860)"/>
    <property type="match status" value="1"/>
</dbReference>
<dbReference type="InterPro" id="IPR016137">
    <property type="entry name" value="RGS"/>
</dbReference>
<protein>
    <recommendedName>
        <fullName evidence="2">RGS domain-containing protein</fullName>
    </recommendedName>
</protein>
<dbReference type="SUPFAM" id="SSF48097">
    <property type="entry name" value="Regulator of G-protein signaling, RGS"/>
    <property type="match status" value="1"/>
</dbReference>
<feature type="region of interest" description="Disordered" evidence="1">
    <location>
        <begin position="250"/>
        <end position="300"/>
    </location>
</feature>
<evidence type="ECO:0000256" key="1">
    <source>
        <dbReference type="SAM" id="MobiDB-lite"/>
    </source>
</evidence>
<feature type="compositionally biased region" description="Low complexity" evidence="1">
    <location>
        <begin position="250"/>
        <end position="260"/>
    </location>
</feature>
<dbReference type="PANTHER" id="PTHR10845">
    <property type="entry name" value="REGULATOR OF G PROTEIN SIGNALING"/>
    <property type="match status" value="1"/>
</dbReference>
<dbReference type="Gene3D" id="1.10.167.10">
    <property type="entry name" value="Regulator of G-protein Signalling 4, domain 2"/>
    <property type="match status" value="1"/>
</dbReference>
<dbReference type="SMART" id="SM00315">
    <property type="entry name" value="RGS"/>
    <property type="match status" value="1"/>
</dbReference>
<feature type="compositionally biased region" description="Pro residues" evidence="1">
    <location>
        <begin position="276"/>
        <end position="290"/>
    </location>
</feature>
<dbReference type="Pfam" id="PF00615">
    <property type="entry name" value="RGS"/>
    <property type="match status" value="1"/>
</dbReference>
<evidence type="ECO:0000259" key="2">
    <source>
        <dbReference type="PROSITE" id="PS50132"/>
    </source>
</evidence>
<feature type="region of interest" description="Disordered" evidence="1">
    <location>
        <begin position="453"/>
        <end position="486"/>
    </location>
</feature>
<name>A0AAN7AZT9_9PEZI</name>
<feature type="region of interest" description="Disordered" evidence="1">
    <location>
        <begin position="312"/>
        <end position="359"/>
    </location>
</feature>
<gene>
    <name evidence="3" type="ORF">QBC40DRAFT_311930</name>
</gene>
<feature type="compositionally biased region" description="Polar residues" evidence="1">
    <location>
        <begin position="513"/>
        <end position="539"/>
    </location>
</feature>
<accession>A0AAN7AZT9</accession>
<dbReference type="EMBL" id="MU863875">
    <property type="protein sequence ID" value="KAK4205658.1"/>
    <property type="molecule type" value="Genomic_DNA"/>
</dbReference>
<evidence type="ECO:0000313" key="4">
    <source>
        <dbReference type="Proteomes" id="UP001303160"/>
    </source>
</evidence>
<comment type="caution">
    <text evidence="3">The sequence shown here is derived from an EMBL/GenBank/DDBJ whole genome shotgun (WGS) entry which is preliminary data.</text>
</comment>
<feature type="region of interest" description="Disordered" evidence="1">
    <location>
        <begin position="509"/>
        <end position="567"/>
    </location>
</feature>
<dbReference type="PROSITE" id="PS50132">
    <property type="entry name" value="RGS"/>
    <property type="match status" value="1"/>
</dbReference>
<feature type="region of interest" description="Disordered" evidence="1">
    <location>
        <begin position="1"/>
        <end position="62"/>
    </location>
</feature>
<keyword evidence="4" id="KW-1185">Reference proteome</keyword>
<organism evidence="3 4">
    <name type="scientific">Triangularia verruculosa</name>
    <dbReference type="NCBI Taxonomy" id="2587418"/>
    <lineage>
        <taxon>Eukaryota</taxon>
        <taxon>Fungi</taxon>
        <taxon>Dikarya</taxon>
        <taxon>Ascomycota</taxon>
        <taxon>Pezizomycotina</taxon>
        <taxon>Sordariomycetes</taxon>
        <taxon>Sordariomycetidae</taxon>
        <taxon>Sordariales</taxon>
        <taxon>Podosporaceae</taxon>
        <taxon>Triangularia</taxon>
    </lineage>
</organism>
<reference evidence="3" key="1">
    <citation type="journal article" date="2023" name="Mol. Phylogenet. Evol.">
        <title>Genome-scale phylogeny and comparative genomics of the fungal order Sordariales.</title>
        <authorList>
            <person name="Hensen N."/>
            <person name="Bonometti L."/>
            <person name="Westerberg I."/>
            <person name="Brannstrom I.O."/>
            <person name="Guillou S."/>
            <person name="Cros-Aarteil S."/>
            <person name="Calhoun S."/>
            <person name="Haridas S."/>
            <person name="Kuo A."/>
            <person name="Mondo S."/>
            <person name="Pangilinan J."/>
            <person name="Riley R."/>
            <person name="LaButti K."/>
            <person name="Andreopoulos B."/>
            <person name="Lipzen A."/>
            <person name="Chen C."/>
            <person name="Yan M."/>
            <person name="Daum C."/>
            <person name="Ng V."/>
            <person name="Clum A."/>
            <person name="Steindorff A."/>
            <person name="Ohm R.A."/>
            <person name="Martin F."/>
            <person name="Silar P."/>
            <person name="Natvig D.O."/>
            <person name="Lalanne C."/>
            <person name="Gautier V."/>
            <person name="Ament-Velasquez S.L."/>
            <person name="Kruys A."/>
            <person name="Hutchinson M.I."/>
            <person name="Powell A.J."/>
            <person name="Barry K."/>
            <person name="Miller A.N."/>
            <person name="Grigoriev I.V."/>
            <person name="Debuchy R."/>
            <person name="Gladieux P."/>
            <person name="Hiltunen Thoren M."/>
            <person name="Johannesson H."/>
        </authorList>
    </citation>
    <scope>NUCLEOTIDE SEQUENCE</scope>
    <source>
        <strain evidence="3">CBS 315.58</strain>
    </source>
</reference>
<evidence type="ECO:0000313" key="3">
    <source>
        <dbReference type="EMBL" id="KAK4205658.1"/>
    </source>
</evidence>
<dbReference type="AlphaFoldDB" id="A0AAN7AZT9"/>
<proteinExistence type="predicted"/>